<accession>A0A1V4SJL6</accession>
<dbReference type="PRINTS" id="PR00134">
    <property type="entry name" value="GLHYDRLASE10"/>
</dbReference>
<dbReference type="InterPro" id="IPR031158">
    <property type="entry name" value="GH10_AS"/>
</dbReference>
<feature type="signal peptide" evidence="11">
    <location>
        <begin position="1"/>
        <end position="34"/>
    </location>
</feature>
<protein>
    <recommendedName>
        <fullName evidence="9">Beta-xylanase</fullName>
        <ecNumber evidence="9">3.2.1.8</ecNumber>
    </recommendedName>
</protein>
<evidence type="ECO:0000256" key="2">
    <source>
        <dbReference type="ARBA" id="ARBA00022729"/>
    </source>
</evidence>
<dbReference type="GO" id="GO:0030246">
    <property type="term" value="F:carbohydrate binding"/>
    <property type="evidence" value="ECO:0007669"/>
    <property type="project" value="InterPro"/>
</dbReference>
<dbReference type="InterPro" id="IPR044846">
    <property type="entry name" value="GH10"/>
</dbReference>
<dbReference type="Gene3D" id="3.20.20.80">
    <property type="entry name" value="Glycosidases"/>
    <property type="match status" value="1"/>
</dbReference>
<evidence type="ECO:0000256" key="6">
    <source>
        <dbReference type="ARBA" id="ARBA00023295"/>
    </source>
</evidence>
<evidence type="ECO:0000256" key="9">
    <source>
        <dbReference type="RuleBase" id="RU361174"/>
    </source>
</evidence>
<dbReference type="Pfam" id="PF00331">
    <property type="entry name" value="Glyco_hydro_10"/>
    <property type="match status" value="1"/>
</dbReference>
<feature type="compositionally biased region" description="Low complexity" evidence="10">
    <location>
        <begin position="1208"/>
        <end position="1230"/>
    </location>
</feature>
<organism evidence="14 15">
    <name type="scientific">Ruminiclostridium hungatei</name>
    <name type="common">Clostridium hungatei</name>
    <dbReference type="NCBI Taxonomy" id="48256"/>
    <lineage>
        <taxon>Bacteria</taxon>
        <taxon>Bacillati</taxon>
        <taxon>Bacillota</taxon>
        <taxon>Clostridia</taxon>
        <taxon>Eubacteriales</taxon>
        <taxon>Oscillospiraceae</taxon>
        <taxon>Ruminiclostridium</taxon>
    </lineage>
</organism>
<keyword evidence="3" id="KW-0677">Repeat</keyword>
<dbReference type="OrthoDB" id="9809277at2"/>
<evidence type="ECO:0000259" key="12">
    <source>
        <dbReference type="PROSITE" id="PS51272"/>
    </source>
</evidence>
<keyword evidence="14" id="KW-0858">Xylan degradation</keyword>
<dbReference type="Pfam" id="PF06452">
    <property type="entry name" value="CBM9_1"/>
    <property type="match status" value="1"/>
</dbReference>
<dbReference type="PROSITE" id="PS51760">
    <property type="entry name" value="GH10_2"/>
    <property type="match status" value="1"/>
</dbReference>
<comment type="similarity">
    <text evidence="1 9">Belongs to the glycosyl hydrolase 10 (cellulase F) family.</text>
</comment>
<keyword evidence="4 9" id="KW-0378">Hydrolase</keyword>
<evidence type="ECO:0000256" key="8">
    <source>
        <dbReference type="PROSITE-ProRule" id="PRU10061"/>
    </source>
</evidence>
<comment type="caution">
    <text evidence="14">The sequence shown here is derived from an EMBL/GenBank/DDBJ whole genome shotgun (WGS) entry which is preliminary data.</text>
</comment>
<evidence type="ECO:0000256" key="11">
    <source>
        <dbReference type="SAM" id="SignalP"/>
    </source>
</evidence>
<feature type="chain" id="PRO_5012550790" description="Beta-xylanase" evidence="11">
    <location>
        <begin position="35"/>
        <end position="1623"/>
    </location>
</feature>
<dbReference type="Gene3D" id="2.60.40.1190">
    <property type="match status" value="1"/>
</dbReference>
<proteinExistence type="inferred from homology"/>
<dbReference type="InterPro" id="IPR017853">
    <property type="entry name" value="GH"/>
</dbReference>
<dbReference type="PROSITE" id="PS51272">
    <property type="entry name" value="SLH"/>
    <property type="match status" value="1"/>
</dbReference>
<keyword evidence="2 11" id="KW-0732">Signal</keyword>
<evidence type="ECO:0000256" key="7">
    <source>
        <dbReference type="ARBA" id="ARBA00023326"/>
    </source>
</evidence>
<keyword evidence="7 9" id="KW-0624">Polysaccharide degradation</keyword>
<evidence type="ECO:0000259" key="13">
    <source>
        <dbReference type="PROSITE" id="PS51760"/>
    </source>
</evidence>
<dbReference type="GO" id="GO:0031176">
    <property type="term" value="F:endo-1,4-beta-xylanase activity"/>
    <property type="evidence" value="ECO:0007669"/>
    <property type="project" value="UniProtKB-EC"/>
</dbReference>
<dbReference type="SUPFAM" id="SSF49344">
    <property type="entry name" value="CBD9-like"/>
    <property type="match status" value="1"/>
</dbReference>
<comment type="catalytic activity">
    <reaction evidence="9">
        <text>Endohydrolysis of (1-&gt;4)-beta-D-xylosidic linkages in xylans.</text>
        <dbReference type="EC" id="3.2.1.8"/>
    </reaction>
</comment>
<keyword evidence="6 9" id="KW-0326">Glycosidase</keyword>
<dbReference type="InterPro" id="IPR010502">
    <property type="entry name" value="Carb-bd_dom_fam9"/>
</dbReference>
<dbReference type="PROSITE" id="PS00591">
    <property type="entry name" value="GH10_1"/>
    <property type="match status" value="1"/>
</dbReference>
<evidence type="ECO:0000313" key="14">
    <source>
        <dbReference type="EMBL" id="OPX44078.1"/>
    </source>
</evidence>
<dbReference type="PANTHER" id="PTHR31490">
    <property type="entry name" value="GLYCOSYL HYDROLASE"/>
    <property type="match status" value="1"/>
</dbReference>
<dbReference type="Gene3D" id="2.60.120.260">
    <property type="entry name" value="Galactose-binding domain-like"/>
    <property type="match status" value="4"/>
</dbReference>
<dbReference type="EMBL" id="MZGX01000012">
    <property type="protein sequence ID" value="OPX44078.1"/>
    <property type="molecule type" value="Genomic_DNA"/>
</dbReference>
<sequence length="1623" mass="176222">MSSTIVSNFRKSVALLLVLCLVFTLMPINSVVKAATVTVYHEDFADEIMKVTKAGNASLTLVDKAFTGNDDGKAMYVSGRTNNWDGVDIKFADVGMTNGKTYTIKVTGYVDTDETIPSGAQAWIQAIDSYAMVSSADFEAGEAFTLTGTYTVDTSKDTALRIESDNSVGKNVSFYIGDILIETDKETETVTQELYHEDFADENMKVTKAGNASLTLVDKAFTGNDDGKAMYVSGRINNWDGVDIKFTDVGMVNGKTYTIKVTGYVDTDETIPSGAQAWIQAVDSYTMVSSADFEAGEAFTLTGTYTVDTSKDTALRIESDNSVGKNVSFYIGDILIETDKETETVTQELYHEDFADEIMKVTKAGNASLTLVDKTFTGNDDGKAMYISGRINNWDGVDIKFADVGMVNGKTYTIKVTGYVDTDETIPSGAQAWIQAIDSYAMVSSADFEAGEAFTLTGTYTVDTSKDTALRIESDNSVGKNVSFYIGDILITTETTDGGDTEPTPEEPKDPAIPFTTIDFEDNAAGGFVPRGGAETLTVTNEANHTTGGALSLKVEGRNQTWHGPSLSVVKYVDQGNEYKVTAWVKVITPSSVQLQLSTQVGNGGSAAYVTLMGKTISTSDGWVKYEGTYRYNNTSSGYLTIYVESSNNATASFYIDDISFVKTSSGPIEIQEDIPSIKDVYKDDFLIGNAVAAEDLSGVRLQFLKKHHNAVTAGNAMKPGDLQPTKGNFTFTAADTLVDKMISEGMLVHGHVLVWHQQSPAWMNTTTGGVALSREEALGNLRTHIKTVMEHFGDKVISWDVVNEAIDDNPPNPSDWQASLRKSTWYNAIGPDYVEQAFLAAQEVLDEKGWDIKLYYNDYNEDNQSKSQAIYNMVKDINDRYAETHPGELLIDGVGMQAHYVVTTNPENVKLSLERFISLGVEISITELDIQAGSNSVLPEKLADAQGYLYAQLFKIFKAHAANIARVTIWGTDDATSWRSSANPLLFDKDLQAKPAYYGVIDPDKYMAEHTPTTPEGAKKGNAIYATPTVDGTVDSVWSSAQSLPVNQYQMAWQGATGTAKVLWDDSNLYVLVQVSDAQLDKTSADAWQQDSVEVFFDENNGKTSFYQEDDGQFRVSFENEATFNPSSRVGFESATSTSGTNYTVEMKLPFKSVTPANNKKIGFDVQINDAKDGSRQSAAAWNDLTGSGYQDTSVYGEITLTGKPGSGTDNNTGNNNTNNNSSNNNSNSTDDKSVISVSVPVTVNADGSATVNVTDKVVEDILKNIETVKKTEEKPVVTLKLDTFAKVSGATLKLPGDTLSKIIKADKDASLKVVSADYEIVFDSKTIETISKAGTGETEIKVVKLAPADVAKLPAAAAEKIAQRPVYEFTVTSGGKTVSDFKAGIVTARIPYAISNNEDPNAIVAYWLDGKNNLIPVRGTYNNGYVELKTTHFSKFAVGYNKVGFEDVKTTDSYYAAATYLGARDIIAGASFDAKHAVTRGEAIVMFLKAYNIKPSENIKDNFSDATGEFAGYYAKAKEIGMTSGVGNNRLAADTPVTKEMLYVMLHNMINYLGEFPAAASPAKDQPALKNSSKLAKWSVNSIKKLVETGVVKEDEKTFNNPNADCVREELADILYSVLSR</sequence>
<dbReference type="RefSeq" id="WP_080064537.1">
    <property type="nucleotide sequence ID" value="NZ_MZGX01000012.1"/>
</dbReference>
<dbReference type="InterPro" id="IPR001000">
    <property type="entry name" value="GH10_dom"/>
</dbReference>
<feature type="domain" description="SLH" evidence="12">
    <location>
        <begin position="1443"/>
        <end position="1503"/>
    </location>
</feature>
<dbReference type="SUPFAM" id="SSF51445">
    <property type="entry name" value="(Trans)glycosidases"/>
    <property type="match status" value="1"/>
</dbReference>
<name>A0A1V4SJL6_RUMHU</name>
<evidence type="ECO:0000256" key="1">
    <source>
        <dbReference type="ARBA" id="ARBA00007495"/>
    </source>
</evidence>
<dbReference type="PANTHER" id="PTHR31490:SF90">
    <property type="entry name" value="ENDO-1,4-BETA-XYLANASE A"/>
    <property type="match status" value="1"/>
</dbReference>
<feature type="active site" description="Nucleophile" evidence="8">
    <location>
        <position position="928"/>
    </location>
</feature>
<evidence type="ECO:0000256" key="3">
    <source>
        <dbReference type="ARBA" id="ARBA00022737"/>
    </source>
</evidence>
<gene>
    <name evidence="14" type="primary">xynA1_6</name>
    <name evidence="14" type="ORF">CLHUN_21030</name>
</gene>
<keyword evidence="15" id="KW-1185">Reference proteome</keyword>
<reference evidence="14 15" key="1">
    <citation type="submission" date="2017-03" db="EMBL/GenBank/DDBJ databases">
        <title>Genome sequence of Clostridium hungatei DSM 14427.</title>
        <authorList>
            <person name="Poehlein A."/>
            <person name="Daniel R."/>
        </authorList>
    </citation>
    <scope>NUCLEOTIDE SEQUENCE [LARGE SCALE GENOMIC DNA]</scope>
    <source>
        <strain evidence="14 15">DSM 14427</strain>
    </source>
</reference>
<dbReference type="InterPro" id="IPR003305">
    <property type="entry name" value="CenC_carb-bd"/>
</dbReference>
<dbReference type="EC" id="3.2.1.8" evidence="9"/>
<dbReference type="SMART" id="SM00633">
    <property type="entry name" value="Glyco_10"/>
    <property type="match status" value="1"/>
</dbReference>
<feature type="domain" description="GH10" evidence="13">
    <location>
        <begin position="672"/>
        <end position="1004"/>
    </location>
</feature>
<evidence type="ECO:0000256" key="10">
    <source>
        <dbReference type="SAM" id="MobiDB-lite"/>
    </source>
</evidence>
<dbReference type="SUPFAM" id="SSF49785">
    <property type="entry name" value="Galactose-binding domain-like"/>
    <property type="match status" value="4"/>
</dbReference>
<dbReference type="CDD" id="cd00005">
    <property type="entry name" value="CBM9_like_1"/>
    <property type="match status" value="1"/>
</dbReference>
<evidence type="ECO:0000313" key="15">
    <source>
        <dbReference type="Proteomes" id="UP000191554"/>
    </source>
</evidence>
<dbReference type="Pfam" id="PF02018">
    <property type="entry name" value="CBM_4_9"/>
    <property type="match status" value="3"/>
</dbReference>
<dbReference type="InterPro" id="IPR001119">
    <property type="entry name" value="SLH_dom"/>
</dbReference>
<dbReference type="GO" id="GO:0045493">
    <property type="term" value="P:xylan catabolic process"/>
    <property type="evidence" value="ECO:0007669"/>
    <property type="project" value="UniProtKB-KW"/>
</dbReference>
<evidence type="ECO:0000256" key="4">
    <source>
        <dbReference type="ARBA" id="ARBA00022801"/>
    </source>
</evidence>
<keyword evidence="5 9" id="KW-0119">Carbohydrate metabolism</keyword>
<evidence type="ECO:0000256" key="5">
    <source>
        <dbReference type="ARBA" id="ARBA00023277"/>
    </source>
</evidence>
<dbReference type="STRING" id="48256.CLHUN_21030"/>
<dbReference type="InterPro" id="IPR008979">
    <property type="entry name" value="Galactose-bd-like_sf"/>
</dbReference>
<feature type="region of interest" description="Disordered" evidence="10">
    <location>
        <begin position="1199"/>
        <end position="1234"/>
    </location>
</feature>
<dbReference type="Proteomes" id="UP000191554">
    <property type="component" value="Unassembled WGS sequence"/>
</dbReference>